<dbReference type="GO" id="GO:0005085">
    <property type="term" value="F:guanyl-nucleotide exchange factor activity"/>
    <property type="evidence" value="ECO:0007669"/>
    <property type="project" value="InterPro"/>
</dbReference>
<dbReference type="PROSITE" id="PS00741">
    <property type="entry name" value="DH_1"/>
    <property type="match status" value="1"/>
</dbReference>
<organism evidence="5 6">
    <name type="scientific">Smittium megazygosporum</name>
    <dbReference type="NCBI Taxonomy" id="133381"/>
    <lineage>
        <taxon>Eukaryota</taxon>
        <taxon>Fungi</taxon>
        <taxon>Fungi incertae sedis</taxon>
        <taxon>Zoopagomycota</taxon>
        <taxon>Kickxellomycotina</taxon>
        <taxon>Harpellomycetes</taxon>
        <taxon>Harpellales</taxon>
        <taxon>Legeriomycetaceae</taxon>
        <taxon>Smittium</taxon>
    </lineage>
</organism>
<dbReference type="InterPro" id="IPR001331">
    <property type="entry name" value="GDS_CDC24_CS"/>
</dbReference>
<feature type="compositionally biased region" description="Basic residues" evidence="3">
    <location>
        <begin position="305"/>
        <end position="317"/>
    </location>
</feature>
<dbReference type="InterPro" id="IPR000219">
    <property type="entry name" value="DH_dom"/>
</dbReference>
<feature type="compositionally biased region" description="Polar residues" evidence="3">
    <location>
        <begin position="328"/>
        <end position="337"/>
    </location>
</feature>
<evidence type="ECO:0000256" key="2">
    <source>
        <dbReference type="ARBA" id="ARBA00022490"/>
    </source>
</evidence>
<dbReference type="PROSITE" id="PS50010">
    <property type="entry name" value="DH_2"/>
    <property type="match status" value="1"/>
</dbReference>
<dbReference type="SUPFAM" id="SSF50729">
    <property type="entry name" value="PH domain-like"/>
    <property type="match status" value="1"/>
</dbReference>
<feature type="domain" description="DH" evidence="4">
    <location>
        <begin position="492"/>
        <end position="682"/>
    </location>
</feature>
<keyword evidence="6" id="KW-1185">Reference proteome</keyword>
<dbReference type="InterPro" id="IPR035899">
    <property type="entry name" value="DBL_dom_sf"/>
</dbReference>
<dbReference type="PANTHER" id="PTHR46006">
    <property type="entry name" value="RHO GUANINE NUCLEOTIDE EXCHANGE FACTOR AT 64C, ISOFORM A"/>
    <property type="match status" value="1"/>
</dbReference>
<feature type="compositionally biased region" description="Polar residues" evidence="3">
    <location>
        <begin position="192"/>
        <end position="205"/>
    </location>
</feature>
<dbReference type="SUPFAM" id="SSF48065">
    <property type="entry name" value="DBL homology domain (DH-domain)"/>
    <property type="match status" value="1"/>
</dbReference>
<reference evidence="5 6" key="1">
    <citation type="journal article" date="2018" name="MBio">
        <title>Comparative Genomics Reveals the Core Gene Toolbox for the Fungus-Insect Symbiosis.</title>
        <authorList>
            <person name="Wang Y."/>
            <person name="Stata M."/>
            <person name="Wang W."/>
            <person name="Stajich J.E."/>
            <person name="White M.M."/>
            <person name="Moncalvo J.M."/>
        </authorList>
    </citation>
    <scope>NUCLEOTIDE SEQUENCE [LARGE SCALE GENOMIC DNA]</scope>
    <source>
        <strain evidence="5 6">SC-DP-2</strain>
    </source>
</reference>
<protein>
    <recommendedName>
        <fullName evidence="4">DH domain-containing protein</fullName>
    </recommendedName>
</protein>
<proteinExistence type="predicted"/>
<comment type="caution">
    <text evidence="5">The sequence shown here is derived from an EMBL/GenBank/DDBJ whole genome shotgun (WGS) entry which is preliminary data.</text>
</comment>
<dbReference type="GO" id="GO:0005737">
    <property type="term" value="C:cytoplasm"/>
    <property type="evidence" value="ECO:0007669"/>
    <property type="project" value="UniProtKB-SubCell"/>
</dbReference>
<dbReference type="Pfam" id="PF00621">
    <property type="entry name" value="RhoGEF"/>
    <property type="match status" value="1"/>
</dbReference>
<dbReference type="STRING" id="133381.A0A2T9ZAP6"/>
<dbReference type="InterPro" id="IPR051480">
    <property type="entry name" value="Endocytic_GEF_Adapter"/>
</dbReference>
<evidence type="ECO:0000313" key="6">
    <source>
        <dbReference type="Proteomes" id="UP000245609"/>
    </source>
</evidence>
<name>A0A2T9ZAP6_9FUNG</name>
<evidence type="ECO:0000313" key="5">
    <source>
        <dbReference type="EMBL" id="PVV01673.1"/>
    </source>
</evidence>
<feature type="compositionally biased region" description="Polar residues" evidence="3">
    <location>
        <begin position="97"/>
        <end position="126"/>
    </location>
</feature>
<dbReference type="PANTHER" id="PTHR46006:SF6">
    <property type="entry name" value="INTERSECTIN-2 ISOFORM X1"/>
    <property type="match status" value="1"/>
</dbReference>
<dbReference type="EMBL" id="MBFS01000898">
    <property type="protein sequence ID" value="PVV01673.1"/>
    <property type="molecule type" value="Genomic_DNA"/>
</dbReference>
<dbReference type="AlphaFoldDB" id="A0A2T9ZAP6"/>
<evidence type="ECO:0000259" key="4">
    <source>
        <dbReference type="PROSITE" id="PS50010"/>
    </source>
</evidence>
<dbReference type="SMART" id="SM00325">
    <property type="entry name" value="RhoGEF"/>
    <property type="match status" value="1"/>
</dbReference>
<dbReference type="OrthoDB" id="1716625at2759"/>
<gene>
    <name evidence="5" type="ORF">BB560_003898</name>
</gene>
<keyword evidence="2" id="KW-0963">Cytoplasm</keyword>
<evidence type="ECO:0000256" key="1">
    <source>
        <dbReference type="ARBA" id="ARBA00004496"/>
    </source>
</evidence>
<comment type="subcellular location">
    <subcellularLocation>
        <location evidence="1">Cytoplasm</location>
    </subcellularLocation>
</comment>
<dbReference type="CDD" id="cd00160">
    <property type="entry name" value="RhoGEF"/>
    <property type="match status" value="1"/>
</dbReference>
<feature type="region of interest" description="Disordered" evidence="3">
    <location>
        <begin position="285"/>
        <end position="343"/>
    </location>
</feature>
<evidence type="ECO:0000256" key="3">
    <source>
        <dbReference type="SAM" id="MobiDB-lite"/>
    </source>
</evidence>
<feature type="region of interest" description="Disordered" evidence="3">
    <location>
        <begin position="82"/>
        <end position="132"/>
    </location>
</feature>
<accession>A0A2T9ZAP6</accession>
<dbReference type="GO" id="GO:0035025">
    <property type="term" value="P:positive regulation of Rho protein signal transduction"/>
    <property type="evidence" value="ECO:0007669"/>
    <property type="project" value="TreeGrafter"/>
</dbReference>
<feature type="region of interest" description="Disordered" evidence="3">
    <location>
        <begin position="1"/>
        <end position="24"/>
    </location>
</feature>
<dbReference type="Gene3D" id="1.20.900.10">
    <property type="entry name" value="Dbl homology (DH) domain"/>
    <property type="match status" value="1"/>
</dbReference>
<sequence length="1177" mass="135107">MFKSTDSKLTRKHTKSTHSFSQSSEYSFLKKDPNLYLDTNKLDSKNQDNHHFLNHNYFKSTDCISLSDNNCSGNWSRGTTLISKGGKADSDSKKISPNSLPQKNDGLNQPNQNIHPKSTKNSTANRKSQRKSEFGHFNLFEIPFKTKLKLVQNKFSFNETTTELLQRPAKLNRNNIYRPQESLQNENEHQPHLSQQTTPKPQNSFPEDKKLSSFISTENNLDKSNTDLPRTNKHILFENTPTYFDSKSSSCLKDTKDITLKTSSNNLNNDPALSSKEIKSNIKDTVSHKAKKFTQPDSPVLKPSKSAKLKSKKHHSTNKLENIDISPDSPNTPQSLKARSKSLPRYPALDRSILESSGLYEHNETIQYMFNESNLQPIELYQNVYTFNNELTPFTGPNDLNNNNPNYQPNSTNLEYSNEYSQNFNYAKQLSSKNIAANNISRITRYSKELDVEFNNLPAIKKPFNNDINSSSFASIANSTKSSASVKLLNFKRSMIIKEIILTEQVYVTDLQQLMENFVIPLQGNTRIISETQYSKIFRNLGRIYTTQKQFLQAISANLDLDNLDIEQCILNLTCGFDKLKQNLVAYIEFCTGHLGCLEELGALKKNKTFTQFIMETLSTINKNTGNRRLELSDYLMKPVQRICKYPLFLKEIIRYSPENLVPHFQTALKKVEFVCFKINYAQKNAAMMNLTTEYIKMYKDNANLPVSLLKKLGLIQLSGTLYVIDYENSSNLNSGSSLAKVAKTKSESPNSCNSRSESDNHIASNTGIHGSVASYGCVLFKRFFIINKVKKANHIEPKYWFPLHTMSIQIIHKKDMKCFSWRLIHKKSNQYMDFYSNSSKENKLWIEQIYKCISESKKYALYSKYKKLKSQKNKLKLKSKSQRNCSSFDLNKAENLKNSPWIIESKPKYLDFINTRTKKKLTLNFNSDSESSDINLIDQLQNRNNSASSNSCNKEHKAFYSYNFLGLKIDSTDRIFDKITSDEILKCRVSSKIGQPIQKSIKNDNKNSTFLTLIKSRKPSQCQSKPTDHLLVQKYQTEHPKLKKSFFSSKIYGIKLNKKSATLEYDTKKSSDIQSFDNLDKFHIVNPEKNQKHNGNGDEINDIHEKLYKEVEIFSKGQSNNAQSTKLEDKPGFEFHTKISKFSKFFATNLYKKKNTKPVSEIHSKEPNNSIISPVV</sequence>
<dbReference type="Proteomes" id="UP000245609">
    <property type="component" value="Unassembled WGS sequence"/>
</dbReference>
<dbReference type="GO" id="GO:0035556">
    <property type="term" value="P:intracellular signal transduction"/>
    <property type="evidence" value="ECO:0007669"/>
    <property type="project" value="InterPro"/>
</dbReference>
<feature type="region of interest" description="Disordered" evidence="3">
    <location>
        <begin position="184"/>
        <end position="208"/>
    </location>
</feature>